<dbReference type="OMA" id="RNTCEEL"/>
<name>A0A0E0KPC4_ORYPU</name>
<feature type="signal peptide" evidence="1">
    <location>
        <begin position="1"/>
        <end position="29"/>
    </location>
</feature>
<keyword evidence="1" id="KW-0732">Signal</keyword>
<proteinExistence type="predicted"/>
<evidence type="ECO:0000313" key="3">
    <source>
        <dbReference type="Proteomes" id="UP000026962"/>
    </source>
</evidence>
<evidence type="ECO:0000256" key="1">
    <source>
        <dbReference type="SAM" id="SignalP"/>
    </source>
</evidence>
<dbReference type="HOGENOM" id="CLU_194083_0_0_1"/>
<dbReference type="EnsemblPlants" id="OPUNC04G07170.1">
    <property type="protein sequence ID" value="OPUNC04G07170.1"/>
    <property type="gene ID" value="OPUNC04G07170"/>
</dbReference>
<reference evidence="2" key="2">
    <citation type="submission" date="2018-05" db="EMBL/GenBank/DDBJ databases">
        <title>OpunRS2 (Oryza punctata Reference Sequence Version 2).</title>
        <authorList>
            <person name="Zhang J."/>
            <person name="Kudrna D."/>
            <person name="Lee S."/>
            <person name="Talag J."/>
            <person name="Welchert J."/>
            <person name="Wing R.A."/>
        </authorList>
    </citation>
    <scope>NUCLEOTIDE SEQUENCE [LARGE SCALE GENOMIC DNA]</scope>
</reference>
<dbReference type="AlphaFoldDB" id="A0A0E0KPC4"/>
<organism evidence="2">
    <name type="scientific">Oryza punctata</name>
    <name type="common">Red rice</name>
    <dbReference type="NCBI Taxonomy" id="4537"/>
    <lineage>
        <taxon>Eukaryota</taxon>
        <taxon>Viridiplantae</taxon>
        <taxon>Streptophyta</taxon>
        <taxon>Embryophyta</taxon>
        <taxon>Tracheophyta</taxon>
        <taxon>Spermatophyta</taxon>
        <taxon>Magnoliopsida</taxon>
        <taxon>Liliopsida</taxon>
        <taxon>Poales</taxon>
        <taxon>Poaceae</taxon>
        <taxon>BOP clade</taxon>
        <taxon>Oryzoideae</taxon>
        <taxon>Oryzeae</taxon>
        <taxon>Oryzinae</taxon>
        <taxon>Oryza</taxon>
    </lineage>
</organism>
<sequence>MAAATATKVALLLLFLVQIMNVLVGGAAAARPLQEGAADGGAIGMVTEMLGGVKSNGNPGTHFP</sequence>
<keyword evidence="3" id="KW-1185">Reference proteome</keyword>
<evidence type="ECO:0000313" key="2">
    <source>
        <dbReference type="EnsemblPlants" id="OPUNC04G07170.1"/>
    </source>
</evidence>
<accession>A0A0E0KPC4</accession>
<dbReference type="Proteomes" id="UP000026962">
    <property type="component" value="Chromosome 4"/>
</dbReference>
<dbReference type="Gramene" id="OPUNC04G07170.1">
    <property type="protein sequence ID" value="OPUNC04G07170.1"/>
    <property type="gene ID" value="OPUNC04G07170"/>
</dbReference>
<feature type="chain" id="PRO_5002365259" evidence="1">
    <location>
        <begin position="30"/>
        <end position="64"/>
    </location>
</feature>
<protein>
    <submittedName>
        <fullName evidence="2">Uncharacterized protein</fullName>
    </submittedName>
</protein>
<reference evidence="2" key="1">
    <citation type="submission" date="2015-04" db="UniProtKB">
        <authorList>
            <consortium name="EnsemblPlants"/>
        </authorList>
    </citation>
    <scope>IDENTIFICATION</scope>
</reference>